<accession>A0AAN7V0V0</accession>
<keyword evidence="2" id="KW-1185">Reference proteome</keyword>
<sequence>MLLLASEQHEKGTANTVIVMSASEGNASPGIDVAADSSVMQRARIEVIDDLDEGGIESFILSISSIRGSLILKMRNHEGSESLCHVSRASIASSSLSFRNVYLTAFGMNTTLLPTSLLLTWVETRLLSTDFAEVSFSISTRKVRS</sequence>
<comment type="caution">
    <text evidence="1">The sequence shown here is derived from an EMBL/GenBank/DDBJ whole genome shotgun (WGS) entry which is preliminary data.</text>
</comment>
<name>A0AAN7V0V0_9PEZI</name>
<protein>
    <submittedName>
        <fullName evidence="1">Uncharacterized protein</fullName>
    </submittedName>
</protein>
<evidence type="ECO:0000313" key="2">
    <source>
        <dbReference type="Proteomes" id="UP001305414"/>
    </source>
</evidence>
<gene>
    <name evidence="1" type="ORF">RRF57_011607</name>
</gene>
<dbReference type="Proteomes" id="UP001305414">
    <property type="component" value="Unassembled WGS sequence"/>
</dbReference>
<dbReference type="AlphaFoldDB" id="A0AAN7V0V0"/>
<proteinExistence type="predicted"/>
<evidence type="ECO:0000313" key="1">
    <source>
        <dbReference type="EMBL" id="KAK5635896.1"/>
    </source>
</evidence>
<reference evidence="1 2" key="1">
    <citation type="submission" date="2023-10" db="EMBL/GenBank/DDBJ databases">
        <title>Draft genome sequence of Xylaria bambusicola isolate GMP-LS, the root and basal stem rot pathogen of sugarcane in Indonesia.</title>
        <authorList>
            <person name="Selvaraj P."/>
            <person name="Muralishankar V."/>
            <person name="Muruganantham S."/>
            <person name="Sp S."/>
            <person name="Haryani S."/>
            <person name="Lau K.J.X."/>
            <person name="Naqvi N.I."/>
        </authorList>
    </citation>
    <scope>NUCLEOTIDE SEQUENCE [LARGE SCALE GENOMIC DNA]</scope>
    <source>
        <strain evidence="1">GMP-LS</strain>
    </source>
</reference>
<organism evidence="1 2">
    <name type="scientific">Xylaria bambusicola</name>
    <dbReference type="NCBI Taxonomy" id="326684"/>
    <lineage>
        <taxon>Eukaryota</taxon>
        <taxon>Fungi</taxon>
        <taxon>Dikarya</taxon>
        <taxon>Ascomycota</taxon>
        <taxon>Pezizomycotina</taxon>
        <taxon>Sordariomycetes</taxon>
        <taxon>Xylariomycetidae</taxon>
        <taxon>Xylariales</taxon>
        <taxon>Xylariaceae</taxon>
        <taxon>Xylaria</taxon>
    </lineage>
</organism>
<dbReference type="EMBL" id="JAWHQM010000059">
    <property type="protein sequence ID" value="KAK5635896.1"/>
    <property type="molecule type" value="Genomic_DNA"/>
</dbReference>